<protein>
    <submittedName>
        <fullName evidence="1">Uncharacterized protein</fullName>
    </submittedName>
</protein>
<accession>A0A392QNJ2</accession>
<dbReference type="AlphaFoldDB" id="A0A392QNJ2"/>
<reference evidence="1 2" key="1">
    <citation type="journal article" date="2018" name="Front. Plant Sci.">
        <title>Red Clover (Trifolium pratense) and Zigzag Clover (T. medium) - A Picture of Genomic Similarities and Differences.</title>
        <authorList>
            <person name="Dluhosova J."/>
            <person name="Istvanek J."/>
            <person name="Nedelnik J."/>
            <person name="Repkova J."/>
        </authorList>
    </citation>
    <scope>NUCLEOTIDE SEQUENCE [LARGE SCALE GENOMIC DNA]</scope>
    <source>
        <strain evidence="2">cv. 10/8</strain>
        <tissue evidence="1">Leaf</tissue>
    </source>
</reference>
<feature type="non-terminal residue" evidence="1">
    <location>
        <position position="1"/>
    </location>
</feature>
<organism evidence="1 2">
    <name type="scientific">Trifolium medium</name>
    <dbReference type="NCBI Taxonomy" id="97028"/>
    <lineage>
        <taxon>Eukaryota</taxon>
        <taxon>Viridiplantae</taxon>
        <taxon>Streptophyta</taxon>
        <taxon>Embryophyta</taxon>
        <taxon>Tracheophyta</taxon>
        <taxon>Spermatophyta</taxon>
        <taxon>Magnoliopsida</taxon>
        <taxon>eudicotyledons</taxon>
        <taxon>Gunneridae</taxon>
        <taxon>Pentapetalae</taxon>
        <taxon>rosids</taxon>
        <taxon>fabids</taxon>
        <taxon>Fabales</taxon>
        <taxon>Fabaceae</taxon>
        <taxon>Papilionoideae</taxon>
        <taxon>50 kb inversion clade</taxon>
        <taxon>NPAAA clade</taxon>
        <taxon>Hologalegina</taxon>
        <taxon>IRL clade</taxon>
        <taxon>Trifolieae</taxon>
        <taxon>Trifolium</taxon>
    </lineage>
</organism>
<dbReference type="EMBL" id="LXQA010147185">
    <property type="protein sequence ID" value="MCI25432.1"/>
    <property type="molecule type" value="Genomic_DNA"/>
</dbReference>
<name>A0A392QNJ2_9FABA</name>
<evidence type="ECO:0000313" key="2">
    <source>
        <dbReference type="Proteomes" id="UP000265520"/>
    </source>
</evidence>
<comment type="caution">
    <text evidence="1">The sequence shown here is derived from an EMBL/GenBank/DDBJ whole genome shotgun (WGS) entry which is preliminary data.</text>
</comment>
<sequence>VNLKRCLQEHFGAHREAATKLFSATSHDDNGPLNIIQATMYELHRHQNLQAQEQEQVVVDESKDDVEES</sequence>
<dbReference type="Proteomes" id="UP000265520">
    <property type="component" value="Unassembled WGS sequence"/>
</dbReference>
<proteinExistence type="predicted"/>
<evidence type="ECO:0000313" key="1">
    <source>
        <dbReference type="EMBL" id="MCI25432.1"/>
    </source>
</evidence>
<keyword evidence="2" id="KW-1185">Reference proteome</keyword>